<sequence length="275" mass="29967">MHCRTRHQRFAGTDEQRLSDLEAVLASTDPSFIMATRGGYGASRLMDKADWPTLARHLNAHQHVLCGHSDITAIQLALMAAGARPEHLLHGPMASFDFGDEAGVHESTLQYFLSSLGGQVSIHWEGAIYDRDDAGSFEPLEGPVWGGNLTMLCALVGTPSLPKIQAGILILEDVNEAVYKIERMLLQLHQAGVLATQQAIVLGQFNEPAPSVHDNGYDLSILAQYLAKLTGLPVLTQFPFGHCTPKCCWYQGKKGQLRQASPSTNGLPQWSLVQS</sequence>
<dbReference type="InterPro" id="IPR029062">
    <property type="entry name" value="Class_I_gatase-like"/>
</dbReference>
<evidence type="ECO:0000256" key="5">
    <source>
        <dbReference type="ARBA" id="ARBA00022825"/>
    </source>
</evidence>
<evidence type="ECO:0000259" key="6">
    <source>
        <dbReference type="Pfam" id="PF02016"/>
    </source>
</evidence>
<dbReference type="Gene3D" id="3.50.30.60">
    <property type="entry name" value="LD-carboxypeptidase A C-terminal domain-like"/>
    <property type="match status" value="1"/>
</dbReference>
<keyword evidence="3" id="KW-0645">Protease</keyword>
<evidence type="ECO:0000259" key="7">
    <source>
        <dbReference type="Pfam" id="PF17676"/>
    </source>
</evidence>
<dbReference type="Pfam" id="PF17676">
    <property type="entry name" value="Peptidase_S66C"/>
    <property type="match status" value="1"/>
</dbReference>
<dbReference type="GO" id="GO:0004180">
    <property type="term" value="F:carboxypeptidase activity"/>
    <property type="evidence" value="ECO:0007669"/>
    <property type="project" value="UniProtKB-KW"/>
</dbReference>
<dbReference type="Pfam" id="PF02016">
    <property type="entry name" value="Peptidase_S66"/>
    <property type="match status" value="1"/>
</dbReference>
<dbReference type="PIRSF" id="PIRSF028757">
    <property type="entry name" value="LD-carboxypeptidase"/>
    <property type="match status" value="1"/>
</dbReference>
<reference evidence="9" key="1">
    <citation type="journal article" date="2019" name="Int. J. Syst. Evol. Microbiol.">
        <title>The Global Catalogue of Microorganisms (GCM) 10K type strain sequencing project: providing services to taxonomists for standard genome sequencing and annotation.</title>
        <authorList>
            <consortium name="The Broad Institute Genomics Platform"/>
            <consortium name="The Broad Institute Genome Sequencing Center for Infectious Disease"/>
            <person name="Wu L."/>
            <person name="Ma J."/>
        </authorList>
    </citation>
    <scope>NUCLEOTIDE SEQUENCE [LARGE SCALE GENOMIC DNA]</scope>
    <source>
        <strain evidence="9">NBRC 105857</strain>
    </source>
</reference>
<evidence type="ECO:0000256" key="4">
    <source>
        <dbReference type="ARBA" id="ARBA00022801"/>
    </source>
</evidence>
<dbReference type="Proteomes" id="UP001156664">
    <property type="component" value="Unassembled WGS sequence"/>
</dbReference>
<gene>
    <name evidence="8" type="ORF">GCM10007875_13950</name>
</gene>
<dbReference type="InterPro" id="IPR040449">
    <property type="entry name" value="Peptidase_S66_N"/>
</dbReference>
<evidence type="ECO:0000313" key="8">
    <source>
        <dbReference type="EMBL" id="GLR26305.1"/>
    </source>
</evidence>
<dbReference type="InterPro" id="IPR040921">
    <property type="entry name" value="Peptidase_S66C"/>
</dbReference>
<dbReference type="InterPro" id="IPR027461">
    <property type="entry name" value="Carboxypeptidase_A_C_sf"/>
</dbReference>
<feature type="domain" description="LD-carboxypeptidase N-terminal" evidence="6">
    <location>
        <begin position="3"/>
        <end position="81"/>
    </location>
</feature>
<feature type="domain" description="LD-carboxypeptidase C-terminal" evidence="7">
    <location>
        <begin position="141"/>
        <end position="256"/>
    </location>
</feature>
<dbReference type="SUPFAM" id="SSF52317">
    <property type="entry name" value="Class I glutamine amidotransferase-like"/>
    <property type="match status" value="1"/>
</dbReference>
<name>A0ABQ5YR71_9BURK</name>
<comment type="caution">
    <text evidence="8">The sequence shown here is derived from an EMBL/GenBank/DDBJ whole genome shotgun (WGS) entry which is preliminary data.</text>
</comment>
<keyword evidence="2 8" id="KW-0121">Carboxypeptidase</keyword>
<dbReference type="SUPFAM" id="SSF141986">
    <property type="entry name" value="LD-carboxypeptidase A C-terminal domain-like"/>
    <property type="match status" value="1"/>
</dbReference>
<evidence type="ECO:0000256" key="2">
    <source>
        <dbReference type="ARBA" id="ARBA00022645"/>
    </source>
</evidence>
<dbReference type="Gene3D" id="3.40.50.10740">
    <property type="entry name" value="Class I glutamine amidotransferase-like"/>
    <property type="match status" value="1"/>
</dbReference>
<keyword evidence="9" id="KW-1185">Reference proteome</keyword>
<evidence type="ECO:0000256" key="1">
    <source>
        <dbReference type="ARBA" id="ARBA00010233"/>
    </source>
</evidence>
<dbReference type="CDD" id="cd07025">
    <property type="entry name" value="Peptidase_S66"/>
    <property type="match status" value="1"/>
</dbReference>
<keyword evidence="4" id="KW-0378">Hydrolase</keyword>
<keyword evidence="5" id="KW-0720">Serine protease</keyword>
<dbReference type="EMBL" id="BSOJ01000015">
    <property type="protein sequence ID" value="GLR26305.1"/>
    <property type="molecule type" value="Genomic_DNA"/>
</dbReference>
<accession>A0ABQ5YR71</accession>
<evidence type="ECO:0000256" key="3">
    <source>
        <dbReference type="ARBA" id="ARBA00022670"/>
    </source>
</evidence>
<organism evidence="8 9">
    <name type="scientific">Limnobacter litoralis</name>
    <dbReference type="NCBI Taxonomy" id="481366"/>
    <lineage>
        <taxon>Bacteria</taxon>
        <taxon>Pseudomonadati</taxon>
        <taxon>Pseudomonadota</taxon>
        <taxon>Betaproteobacteria</taxon>
        <taxon>Burkholderiales</taxon>
        <taxon>Burkholderiaceae</taxon>
        <taxon>Limnobacter</taxon>
    </lineage>
</organism>
<evidence type="ECO:0000313" key="9">
    <source>
        <dbReference type="Proteomes" id="UP001156664"/>
    </source>
</evidence>
<dbReference type="InterPro" id="IPR027478">
    <property type="entry name" value="LdcA_N"/>
</dbReference>
<comment type="similarity">
    <text evidence="1">Belongs to the peptidase S66 family.</text>
</comment>
<dbReference type="PANTHER" id="PTHR30237:SF2">
    <property type="entry name" value="MUREIN TETRAPEPTIDE CARBOXYPEPTIDASE"/>
    <property type="match status" value="1"/>
</dbReference>
<dbReference type="PANTHER" id="PTHR30237">
    <property type="entry name" value="MURAMOYLTETRAPEPTIDE CARBOXYPEPTIDASE"/>
    <property type="match status" value="1"/>
</dbReference>
<dbReference type="InterPro" id="IPR003507">
    <property type="entry name" value="S66_fam"/>
</dbReference>
<proteinExistence type="inferred from homology"/>
<protein>
    <submittedName>
        <fullName evidence="8">Muramoyltetrapeptide carboxypeptidase</fullName>
    </submittedName>
</protein>